<evidence type="ECO:0000259" key="2">
    <source>
        <dbReference type="Pfam" id="PF00534"/>
    </source>
</evidence>
<feature type="domain" description="Glycosyltransferase subfamily 4-like N-terminal" evidence="3">
    <location>
        <begin position="59"/>
        <end position="177"/>
    </location>
</feature>
<dbReference type="GO" id="GO:0016757">
    <property type="term" value="F:glycosyltransferase activity"/>
    <property type="evidence" value="ECO:0007669"/>
    <property type="project" value="InterPro"/>
</dbReference>
<protein>
    <submittedName>
        <fullName evidence="4">Group 1 glycosyl transferase</fullName>
    </submittedName>
</protein>
<dbReference type="SUPFAM" id="SSF53756">
    <property type="entry name" value="UDP-Glycosyltransferase/glycogen phosphorylase"/>
    <property type="match status" value="1"/>
</dbReference>
<comment type="caution">
    <text evidence="4">The sequence shown here is derived from an EMBL/GenBank/DDBJ whole genome shotgun (WGS) entry which is preliminary data.</text>
</comment>
<dbReference type="Proteomes" id="UP000284177">
    <property type="component" value="Unassembled WGS sequence"/>
</dbReference>
<reference evidence="4 5" key="1">
    <citation type="submission" date="2016-08" db="EMBL/GenBank/DDBJ databases">
        <title>Novel Firmicutes and Novel Genomes.</title>
        <authorList>
            <person name="Poppleton D.I."/>
            <person name="Gribaldo S."/>
        </authorList>
    </citation>
    <scope>NUCLEOTIDE SEQUENCE [LARGE SCALE GENOMIC DNA]</scope>
    <source>
        <strain evidence="4 5">CTT3</strain>
    </source>
</reference>
<evidence type="ECO:0000256" key="1">
    <source>
        <dbReference type="ARBA" id="ARBA00022679"/>
    </source>
</evidence>
<dbReference type="OrthoDB" id="9797829at2"/>
<organism evidence="4 5">
    <name type="scientific">Thermohalobacter berrensis</name>
    <dbReference type="NCBI Taxonomy" id="99594"/>
    <lineage>
        <taxon>Bacteria</taxon>
        <taxon>Bacillati</taxon>
        <taxon>Bacillota</taxon>
        <taxon>Tissierellia</taxon>
        <taxon>Tissierellales</taxon>
        <taxon>Thermohalobacteraceae</taxon>
        <taxon>Thermohalobacter</taxon>
    </lineage>
</organism>
<dbReference type="PANTHER" id="PTHR46401:SF2">
    <property type="entry name" value="GLYCOSYLTRANSFERASE WBBK-RELATED"/>
    <property type="match status" value="1"/>
</dbReference>
<dbReference type="Pfam" id="PF13439">
    <property type="entry name" value="Glyco_transf_4"/>
    <property type="match status" value="1"/>
</dbReference>
<sequence>MKIGVEIQPILKDKTGVGWYTQKILKNFYNNDFNFEGYGFNFINRNNIKDSLENINFNIKINKLIPYSIYRRVWAYIPLTYNSLFNSKADIYHFFNYIVPPRIKGKVIVTVYDMVYKLHPETMDKRNFNRLDKELKRSVEKADKIITISKNSKKEIIKFLDVSEEKVEIVHPGIDIKLYNRDFNREEINKVREKYKLPEKYILYLGTLEPRKNISTIIKAYQNLLKKYDTNIYLVIAGKKGWMYKEIFKKVKDYGIEKKVIFTGYVDEEDKPLIYKMSKAFVFPSLYEGFGMPVLEAMSAGVPVITSNTSALPEVVGNAGLLVNPKSTKELTNAIIKVIEDRNSRNKMVQEGIRQSKKFSWKRSAEKLLQVYREVGDYEKSTYKWSVNR</sequence>
<accession>A0A419T4A5</accession>
<dbReference type="AlphaFoldDB" id="A0A419T4A5"/>
<evidence type="ECO:0000313" key="5">
    <source>
        <dbReference type="Proteomes" id="UP000284177"/>
    </source>
</evidence>
<gene>
    <name evidence="4" type="ORF">BET03_02915</name>
</gene>
<dbReference type="Pfam" id="PF00534">
    <property type="entry name" value="Glycos_transf_1"/>
    <property type="match status" value="1"/>
</dbReference>
<keyword evidence="5" id="KW-1185">Reference proteome</keyword>
<dbReference type="InterPro" id="IPR001296">
    <property type="entry name" value="Glyco_trans_1"/>
</dbReference>
<proteinExistence type="predicted"/>
<feature type="domain" description="Glycosyl transferase family 1" evidence="2">
    <location>
        <begin position="192"/>
        <end position="353"/>
    </location>
</feature>
<dbReference type="CDD" id="cd03809">
    <property type="entry name" value="GT4_MtfB-like"/>
    <property type="match status" value="1"/>
</dbReference>
<evidence type="ECO:0000313" key="4">
    <source>
        <dbReference type="EMBL" id="RKD32279.1"/>
    </source>
</evidence>
<dbReference type="EMBL" id="MCIB01000012">
    <property type="protein sequence ID" value="RKD32279.1"/>
    <property type="molecule type" value="Genomic_DNA"/>
</dbReference>
<dbReference type="FunFam" id="3.40.50.2000:FF:000119">
    <property type="entry name" value="Glycosyl transferase group 1"/>
    <property type="match status" value="1"/>
</dbReference>
<dbReference type="RefSeq" id="WP_120168680.1">
    <property type="nucleotide sequence ID" value="NZ_MCIB01000012.1"/>
</dbReference>
<keyword evidence="1 4" id="KW-0808">Transferase</keyword>
<dbReference type="PANTHER" id="PTHR46401">
    <property type="entry name" value="GLYCOSYLTRANSFERASE WBBK-RELATED"/>
    <property type="match status" value="1"/>
</dbReference>
<dbReference type="GO" id="GO:0009103">
    <property type="term" value="P:lipopolysaccharide biosynthetic process"/>
    <property type="evidence" value="ECO:0007669"/>
    <property type="project" value="TreeGrafter"/>
</dbReference>
<name>A0A419T4A5_9FIRM</name>
<dbReference type="InterPro" id="IPR028098">
    <property type="entry name" value="Glyco_trans_4-like_N"/>
</dbReference>
<dbReference type="Gene3D" id="3.40.50.2000">
    <property type="entry name" value="Glycogen Phosphorylase B"/>
    <property type="match status" value="2"/>
</dbReference>
<evidence type="ECO:0000259" key="3">
    <source>
        <dbReference type="Pfam" id="PF13439"/>
    </source>
</evidence>